<dbReference type="STRING" id="477184.KYC_14592"/>
<dbReference type="PANTHER" id="PTHR13847:SF289">
    <property type="entry name" value="GLYCINE OXIDASE"/>
    <property type="match status" value="1"/>
</dbReference>
<keyword evidence="4" id="KW-1185">Reference proteome</keyword>
<keyword evidence="1" id="KW-0560">Oxidoreductase</keyword>
<dbReference type="InterPro" id="IPR036188">
    <property type="entry name" value="FAD/NAD-bd_sf"/>
</dbReference>
<gene>
    <name evidence="3" type="ORF">KYC_14592</name>
</gene>
<dbReference type="GO" id="GO:0016491">
    <property type="term" value="F:oxidoreductase activity"/>
    <property type="evidence" value="ECO:0007669"/>
    <property type="project" value="UniProtKB-KW"/>
</dbReference>
<dbReference type="EMBL" id="AGUF01000052">
    <property type="protein sequence ID" value="EHK65453.1"/>
    <property type="molecule type" value="Genomic_DNA"/>
</dbReference>
<dbReference type="eggNOG" id="COG0665">
    <property type="taxonomic scope" value="Bacteria"/>
</dbReference>
<dbReference type="PANTHER" id="PTHR13847">
    <property type="entry name" value="SARCOSINE DEHYDROGENASE-RELATED"/>
    <property type="match status" value="1"/>
</dbReference>
<dbReference type="SUPFAM" id="SSF51905">
    <property type="entry name" value="FAD/NAD(P)-binding domain"/>
    <property type="match status" value="1"/>
</dbReference>
<protein>
    <submittedName>
        <fullName evidence="3">FAD dependent oxidoreductase</fullName>
    </submittedName>
</protein>
<dbReference type="SUPFAM" id="SSF54373">
    <property type="entry name" value="FAD-linked reductases, C-terminal domain"/>
    <property type="match status" value="1"/>
</dbReference>
<dbReference type="Gene3D" id="3.30.9.10">
    <property type="entry name" value="D-Amino Acid Oxidase, subunit A, domain 2"/>
    <property type="match status" value="1"/>
</dbReference>
<dbReference type="GO" id="GO:0005737">
    <property type="term" value="C:cytoplasm"/>
    <property type="evidence" value="ECO:0007669"/>
    <property type="project" value="TreeGrafter"/>
</dbReference>
<evidence type="ECO:0000313" key="4">
    <source>
        <dbReference type="Proteomes" id="UP000003113"/>
    </source>
</evidence>
<dbReference type="RefSeq" id="WP_008163454.1">
    <property type="nucleotide sequence ID" value="NZ_AGUF01000052.1"/>
</dbReference>
<dbReference type="Gene3D" id="3.50.50.60">
    <property type="entry name" value="FAD/NAD(P)-binding domain"/>
    <property type="match status" value="2"/>
</dbReference>
<organism evidence="3 4">
    <name type="scientific">Achromobacter arsenitoxydans SY8</name>
    <dbReference type="NCBI Taxonomy" id="477184"/>
    <lineage>
        <taxon>Bacteria</taxon>
        <taxon>Pseudomonadati</taxon>
        <taxon>Pseudomonadota</taxon>
        <taxon>Betaproteobacteria</taxon>
        <taxon>Burkholderiales</taxon>
        <taxon>Alcaligenaceae</taxon>
        <taxon>Achromobacter</taxon>
    </lineage>
</organism>
<evidence type="ECO:0000259" key="2">
    <source>
        <dbReference type="Pfam" id="PF01266"/>
    </source>
</evidence>
<comment type="caution">
    <text evidence="3">The sequence shown here is derived from an EMBL/GenBank/DDBJ whole genome shotgun (WGS) entry which is preliminary data.</text>
</comment>
<dbReference type="PATRIC" id="fig|477184.5.peg.2893"/>
<proteinExistence type="predicted"/>
<dbReference type="AlphaFoldDB" id="H0F820"/>
<accession>H0F820</accession>
<dbReference type="InterPro" id="IPR006076">
    <property type="entry name" value="FAD-dep_OxRdtase"/>
</dbReference>
<evidence type="ECO:0000256" key="1">
    <source>
        <dbReference type="ARBA" id="ARBA00023002"/>
    </source>
</evidence>
<reference evidence="3 4" key="1">
    <citation type="journal article" date="2012" name="J. Bacteriol.">
        <title>Genome sequence of the highly efficient arsenite-oxidizing bacterium Achromobacter arsenitoxydans SY8.</title>
        <authorList>
            <person name="Li X."/>
            <person name="Hu Y."/>
            <person name="Gong J."/>
            <person name="Lin Y."/>
            <person name="Johnstone L."/>
            <person name="Rensing C."/>
            <person name="Wang G."/>
        </authorList>
    </citation>
    <scope>NUCLEOTIDE SEQUENCE [LARGE SCALE GENOMIC DNA]</scope>
    <source>
        <strain evidence="3 4">SY8</strain>
    </source>
</reference>
<feature type="domain" description="FAD dependent oxidoreductase" evidence="2">
    <location>
        <begin position="4"/>
        <end position="401"/>
    </location>
</feature>
<evidence type="ECO:0000313" key="3">
    <source>
        <dbReference type="EMBL" id="EHK65453.1"/>
    </source>
</evidence>
<dbReference type="OrthoDB" id="18526at2"/>
<dbReference type="Pfam" id="PF01266">
    <property type="entry name" value="DAO"/>
    <property type="match status" value="1"/>
</dbReference>
<sequence>MSRHVVVIGAGAVGAAVAMRALQAGLRVTLVDPSEPGGTQAASYGNAGWLSSHSILPPAEPGVWKRLPKWLSDPLGPLAVRWGYLPRALPWLWRYLRAAWTWPQVERTAHALRTLLRDAPALHDEQAAWAGVGHLIERRGLLHAYLSEAQFRADARAWEIRRAEGIVWEELDAQALREREPDLDPRYTFGVWVPETGSCRDPGGYVAALVRQACAQGAELRVTRATGFRIEGGRLLAVRTDAGDIACDRAVIATGVHGRALAELAGDHVPLAAERGYHAVIRDAKVGVRTPTQFADAKMVVNWTDHGLRAAGQVEIAAPLAPANWERARILRRQLVSIFPALPKDEPQGTDDFWLGSRPSMPDGLPCIGAASASADIIHAYGHGHVGLVGSARTGQLVAQLLTGSAPAIDLGPFSPQRFA</sequence>
<dbReference type="Proteomes" id="UP000003113">
    <property type="component" value="Unassembled WGS sequence"/>
</dbReference>
<name>H0F820_9BURK</name>